<dbReference type="EMBL" id="CP102453">
    <property type="protein sequence ID" value="UUX33162.1"/>
    <property type="molecule type" value="Genomic_DNA"/>
</dbReference>
<dbReference type="InterPro" id="IPR013494">
    <property type="entry name" value="CHP02678"/>
</dbReference>
<dbReference type="Proteomes" id="UP001315967">
    <property type="component" value="Chromosome"/>
</dbReference>
<keyword evidence="2" id="KW-1185">Reference proteome</keyword>
<dbReference type="Pfam" id="PF09661">
    <property type="entry name" value="DUF2398"/>
    <property type="match status" value="1"/>
</dbReference>
<dbReference type="NCBIfam" id="TIGR02678">
    <property type="entry name" value="TIGR02678 family protein"/>
    <property type="match status" value="1"/>
</dbReference>
<sequence length="376" mass="44761">MTILESLFKERWILKRTNKTLYYTIRDQVGNYQKFLNEKLGYRVIITPELVKLEKIPGVARAWMGIQDFSTALEYQFFCLVLMFLEDKETGQQFILSELTEFIRHHYPTEPIKWEDYTKRRLLVRVMKYCFQEELIIEQDGTVGDYLSDYEADILYTNTGISRYYMRQLTQSIQSLASLEADDFGHVQMEADRGLLRRQRVYRKLILEPAVKMEHNQDEDYLYIKNYRSVIEHDFQTYFDVRLDIHRNSAYLVMNEAANLGEVFPDRSNLSEIILLINTAIRHQVLTGDWQLDNNDCIEVTQSSFESLISQVKYQWNERFTKKIQALSLKDLAEQIMQRMTSLNFIYWDEDLRQITIFPICGKIVGEYVEGEFDDE</sequence>
<evidence type="ECO:0000313" key="1">
    <source>
        <dbReference type="EMBL" id="UUX33162.1"/>
    </source>
</evidence>
<dbReference type="RefSeq" id="WP_313792664.1">
    <property type="nucleotide sequence ID" value="NZ_CP102453.1"/>
</dbReference>
<proteinExistence type="predicted"/>
<gene>
    <name evidence="1" type="ORF">NRE15_09640</name>
</gene>
<protein>
    <submittedName>
        <fullName evidence="1">TIGR02678 family protein</fullName>
    </submittedName>
</protein>
<organism evidence="1 2">
    <name type="scientific">Fundicoccus culcitae</name>
    <dbReference type="NCBI Taxonomy" id="2969821"/>
    <lineage>
        <taxon>Bacteria</taxon>
        <taxon>Bacillati</taxon>
        <taxon>Bacillota</taxon>
        <taxon>Bacilli</taxon>
        <taxon>Lactobacillales</taxon>
        <taxon>Aerococcaceae</taxon>
        <taxon>Fundicoccus</taxon>
    </lineage>
</organism>
<name>A0ABY5P385_9LACT</name>
<reference evidence="1 2" key="1">
    <citation type="submission" date="2022-08" db="EMBL/GenBank/DDBJ databases">
        <title>Aerococcaceae sp. nov isolated from spoiled eye mask.</title>
        <authorList>
            <person name="Zhou G."/>
            <person name="Xie X.-B."/>
            <person name="Shi Q.-S."/>
            <person name="Wang Y.-S."/>
            <person name="Wen X."/>
            <person name="Peng H."/>
            <person name="Yang X.-J."/>
            <person name="Tao H.-B."/>
            <person name="Huang X.-M."/>
        </authorList>
    </citation>
    <scope>NUCLEOTIDE SEQUENCE [LARGE SCALE GENOMIC DNA]</scope>
    <source>
        <strain evidence="2">DM20194951</strain>
    </source>
</reference>
<accession>A0ABY5P385</accession>
<evidence type="ECO:0000313" key="2">
    <source>
        <dbReference type="Proteomes" id="UP001315967"/>
    </source>
</evidence>